<feature type="coiled-coil region" evidence="1">
    <location>
        <begin position="434"/>
        <end position="461"/>
    </location>
</feature>
<feature type="compositionally biased region" description="Low complexity" evidence="2">
    <location>
        <begin position="197"/>
        <end position="206"/>
    </location>
</feature>
<gene>
    <name evidence="3" type="ORF">FIBRA_05182</name>
</gene>
<feature type="compositionally biased region" description="Low complexity" evidence="2">
    <location>
        <begin position="481"/>
        <end position="497"/>
    </location>
</feature>
<feature type="compositionally biased region" description="Low complexity" evidence="2">
    <location>
        <begin position="554"/>
        <end position="568"/>
    </location>
</feature>
<protein>
    <submittedName>
        <fullName evidence="3">Uncharacterized protein</fullName>
    </submittedName>
</protein>
<dbReference type="GeneID" id="24097973"/>
<evidence type="ECO:0000256" key="2">
    <source>
        <dbReference type="SAM" id="MobiDB-lite"/>
    </source>
</evidence>
<sequence>MSTPSSPSLKVAPNTALPSSFGHVSQLMPSKSGDHASSSHLAESSKQGTSSIPKPAARHLRPRQSTSLETSRQSSDSTRLTRSVKKAYSGTNRPIITVSAAPPTVEEEVHAYSAPRNPPSPPMQRFAPMQSYSRQNDRDTAGSPESVPSSPTSPRSVQFSPRLPAGDSIGKRSQRSSGYGDLMRAHTELSTDDTLPSRMSVSSSSSARDAFLFSGRISGERIRKQTSTVSSIAKLKQEKTAPHSSPRGVLEPSSGSVSPEQQAPRSPVLSSRIPGSSSPIKPRGAPVPLLTTFRRSQRISPPTDPPPSVQQSTPVSDPEENGQAISAIPTIPSIASRMSVGQVHQLVFRQRANTVSSVGSASTLGHSAGRSVTDTPSTPASERFAFETDTEGPRTPTVETDPSNNAATVAHLREEVNVQNAKYQRLSAYLLTLSERHAVEKHELMRRIEVLEREAQKREREMTGLRWLVMNAGRRRENGSRSESPSFSASESNSPPAGTAAAPGNSPLNGEENDQRGMSIDSTLDSMEEGLFELQKSVSDLIAPFAQSPPGSDAIASPAPSVRSSRSAGQMHSRLRRSNTLPNWIPKSSPPGSTEKQARLANSPTLPATYLSGPGLGLDMDIPSIPSLSETDAGSMTPATLSSGSGGSFLPTLTAANTASSGLSAIPETPRSATFPEGRGAEQDGASDTERGKSGGGKMSRAAKRLSTASTSSRKSATAGYEGNLRLGASPSIGQILDRATEKESNMDSVLRKLRSYRPG</sequence>
<dbReference type="HOGENOM" id="CLU_321073_0_0_1"/>
<evidence type="ECO:0000313" key="4">
    <source>
        <dbReference type="Proteomes" id="UP000006352"/>
    </source>
</evidence>
<proteinExistence type="predicted"/>
<organism evidence="3 4">
    <name type="scientific">Fibroporia radiculosa</name>
    <dbReference type="NCBI Taxonomy" id="599839"/>
    <lineage>
        <taxon>Eukaryota</taxon>
        <taxon>Fungi</taxon>
        <taxon>Dikarya</taxon>
        <taxon>Basidiomycota</taxon>
        <taxon>Agaricomycotina</taxon>
        <taxon>Agaricomycetes</taxon>
        <taxon>Polyporales</taxon>
        <taxon>Fibroporiaceae</taxon>
        <taxon>Fibroporia</taxon>
    </lineage>
</organism>
<feature type="compositionally biased region" description="Polar residues" evidence="2">
    <location>
        <begin position="253"/>
        <end position="264"/>
    </location>
</feature>
<keyword evidence="4" id="KW-1185">Reference proteome</keyword>
<feature type="compositionally biased region" description="Polar residues" evidence="2">
    <location>
        <begin position="63"/>
        <end position="81"/>
    </location>
</feature>
<feature type="region of interest" description="Disordered" evidence="2">
    <location>
        <begin position="475"/>
        <end position="518"/>
    </location>
</feature>
<evidence type="ECO:0000256" key="1">
    <source>
        <dbReference type="SAM" id="Coils"/>
    </source>
</evidence>
<accession>J4HX33</accession>
<dbReference type="Proteomes" id="UP000006352">
    <property type="component" value="Unassembled WGS sequence"/>
</dbReference>
<keyword evidence="1" id="KW-0175">Coiled coil</keyword>
<dbReference type="InParanoid" id="J4HX33"/>
<evidence type="ECO:0000313" key="3">
    <source>
        <dbReference type="EMBL" id="CCM03062.1"/>
    </source>
</evidence>
<feature type="compositionally biased region" description="Polar residues" evidence="2">
    <location>
        <begin position="359"/>
        <end position="380"/>
    </location>
</feature>
<feature type="compositionally biased region" description="Low complexity" evidence="2">
    <location>
        <begin position="705"/>
        <end position="719"/>
    </location>
</feature>
<feature type="compositionally biased region" description="Low complexity" evidence="2">
    <location>
        <begin position="143"/>
        <end position="156"/>
    </location>
</feature>
<feature type="region of interest" description="Disordered" evidence="2">
    <location>
        <begin position="543"/>
        <end position="645"/>
    </location>
</feature>
<feature type="region of interest" description="Disordered" evidence="2">
    <location>
        <begin position="660"/>
        <end position="760"/>
    </location>
</feature>
<feature type="region of interest" description="Disordered" evidence="2">
    <location>
        <begin position="1"/>
        <end position="324"/>
    </location>
</feature>
<feature type="compositionally biased region" description="Polar residues" evidence="2">
    <location>
        <begin position="590"/>
        <end position="606"/>
    </location>
</feature>
<name>J4HX33_9APHY</name>
<dbReference type="EMBL" id="HE797100">
    <property type="protein sequence ID" value="CCM03062.1"/>
    <property type="molecule type" value="Genomic_DNA"/>
</dbReference>
<dbReference type="AlphaFoldDB" id="J4HX33"/>
<dbReference type="RefSeq" id="XP_012182345.1">
    <property type="nucleotide sequence ID" value="XM_012326955.1"/>
</dbReference>
<feature type="compositionally biased region" description="Polar residues" evidence="2">
    <location>
        <begin position="626"/>
        <end position="643"/>
    </location>
</feature>
<feature type="compositionally biased region" description="Polar residues" evidence="2">
    <location>
        <begin position="35"/>
        <end position="52"/>
    </location>
</feature>
<feature type="region of interest" description="Disordered" evidence="2">
    <location>
        <begin position="359"/>
        <end position="403"/>
    </location>
</feature>
<dbReference type="OrthoDB" id="2804750at2759"/>
<reference evidence="3 4" key="1">
    <citation type="journal article" date="2012" name="Appl. Environ. Microbiol.">
        <title>Short-read sequencing for genomic analysis of the brown rot fungus Fibroporia radiculosa.</title>
        <authorList>
            <person name="Tang J.D."/>
            <person name="Perkins A.D."/>
            <person name="Sonstegard T.S."/>
            <person name="Schroeder S.G."/>
            <person name="Burgess S.C."/>
            <person name="Diehl S.V."/>
        </authorList>
    </citation>
    <scope>NUCLEOTIDE SEQUENCE [LARGE SCALE GENOMIC DNA]</scope>
    <source>
        <strain evidence="3 4">TFFH 294</strain>
    </source>
</reference>